<comment type="caution">
    <text evidence="6">The sequence shown here is derived from an EMBL/GenBank/DDBJ whole genome shotgun (WGS) entry which is preliminary data.</text>
</comment>
<gene>
    <name evidence="6" type="ORF">CASFOL_010537</name>
</gene>
<feature type="signal peptide" evidence="5">
    <location>
        <begin position="1"/>
        <end position="25"/>
    </location>
</feature>
<dbReference type="InterPro" id="IPR035669">
    <property type="entry name" value="SGNH_plant_lipase-like"/>
</dbReference>
<keyword evidence="2 5" id="KW-0732">Signal</keyword>
<protein>
    <submittedName>
        <fullName evidence="6">Uncharacterized protein</fullName>
    </submittedName>
</protein>
<dbReference type="Proteomes" id="UP001632038">
    <property type="component" value="Unassembled WGS sequence"/>
</dbReference>
<dbReference type="SUPFAM" id="SSF52266">
    <property type="entry name" value="SGNH hydrolase"/>
    <property type="match status" value="1"/>
</dbReference>
<accession>A0ABD3DTH7</accession>
<comment type="similarity">
    <text evidence="1">Belongs to the 'GDSL' lipolytic enzyme family.</text>
</comment>
<evidence type="ECO:0000313" key="7">
    <source>
        <dbReference type="Proteomes" id="UP001632038"/>
    </source>
</evidence>
<keyword evidence="7" id="KW-1185">Reference proteome</keyword>
<organism evidence="6 7">
    <name type="scientific">Castilleja foliolosa</name>
    <dbReference type="NCBI Taxonomy" id="1961234"/>
    <lineage>
        <taxon>Eukaryota</taxon>
        <taxon>Viridiplantae</taxon>
        <taxon>Streptophyta</taxon>
        <taxon>Embryophyta</taxon>
        <taxon>Tracheophyta</taxon>
        <taxon>Spermatophyta</taxon>
        <taxon>Magnoliopsida</taxon>
        <taxon>eudicotyledons</taxon>
        <taxon>Gunneridae</taxon>
        <taxon>Pentapetalae</taxon>
        <taxon>asterids</taxon>
        <taxon>lamiids</taxon>
        <taxon>Lamiales</taxon>
        <taxon>Orobanchaceae</taxon>
        <taxon>Pedicularideae</taxon>
        <taxon>Castillejinae</taxon>
        <taxon>Castilleja</taxon>
    </lineage>
</organism>
<dbReference type="InterPro" id="IPR001087">
    <property type="entry name" value="GDSL"/>
</dbReference>
<evidence type="ECO:0000256" key="4">
    <source>
        <dbReference type="ARBA" id="ARBA00023180"/>
    </source>
</evidence>
<evidence type="ECO:0000256" key="3">
    <source>
        <dbReference type="ARBA" id="ARBA00022801"/>
    </source>
</evidence>
<evidence type="ECO:0000313" key="6">
    <source>
        <dbReference type="EMBL" id="KAL3645357.1"/>
    </source>
</evidence>
<dbReference type="GO" id="GO:0016787">
    <property type="term" value="F:hydrolase activity"/>
    <property type="evidence" value="ECO:0007669"/>
    <property type="project" value="UniProtKB-KW"/>
</dbReference>
<dbReference type="CDD" id="cd01837">
    <property type="entry name" value="SGNH_plant_lipase_like"/>
    <property type="match status" value="1"/>
</dbReference>
<keyword evidence="3" id="KW-0378">Hydrolase</keyword>
<proteinExistence type="inferred from homology"/>
<dbReference type="PANTHER" id="PTHR22835">
    <property type="entry name" value="ZINC FINGER FYVE DOMAIN CONTAINING PROTEIN"/>
    <property type="match status" value="1"/>
</dbReference>
<dbReference type="Pfam" id="PF00657">
    <property type="entry name" value="Lipase_GDSL"/>
    <property type="match status" value="1"/>
</dbReference>
<evidence type="ECO:0000256" key="2">
    <source>
        <dbReference type="ARBA" id="ARBA00022729"/>
    </source>
</evidence>
<dbReference type="AlphaFoldDB" id="A0ABD3DTH7"/>
<dbReference type="EMBL" id="JAVIJP010000013">
    <property type="protein sequence ID" value="KAL3645357.1"/>
    <property type="molecule type" value="Genomic_DNA"/>
</dbReference>
<dbReference type="InterPro" id="IPR036514">
    <property type="entry name" value="SGNH_hydro_sf"/>
</dbReference>
<reference evidence="7" key="1">
    <citation type="journal article" date="2024" name="IScience">
        <title>Strigolactones Initiate the Formation of Haustorium-like Structures in Castilleja.</title>
        <authorList>
            <person name="Buerger M."/>
            <person name="Peterson D."/>
            <person name="Chory J."/>
        </authorList>
    </citation>
    <scope>NUCLEOTIDE SEQUENCE [LARGE SCALE GENOMIC DNA]</scope>
</reference>
<evidence type="ECO:0000256" key="1">
    <source>
        <dbReference type="ARBA" id="ARBA00008668"/>
    </source>
</evidence>
<sequence>MNTLSVNYSSLQFLALIICLPFVISQKCTKNKPVILNIGDGNSDTGGFTAVTGLEDGHPYGRKFKDGPTGRPTDGRQLIDFLCESLHTDHLTPYLDALDQSNFANGANFAVLGACASPISNITRFIPIDLDTQTNQLKYFKMKSTELPHSKHTKTLPIGYFPNALYTLDIGYNDLSYFLNSSTLSLDQVILKIPSLIFNIKKAILEIYNMGGKNIVVFNAPPFGCFPGELAVKQRNTKISKALDSIGCMKSLNDAAQAFNLQLKVLCEKLRSQLNNPKIVYMDMFSIKYDLVANSKSYGFKNPLMACCGYGGAPYNFDPDSTRTCWTNEATVVCDKSDKFISFDGIHYTDAANNIIAEKINSVKYSTPPVKLSDLVCSNVGKSSTKP</sequence>
<dbReference type="Gene3D" id="3.40.50.1110">
    <property type="entry name" value="SGNH hydrolase"/>
    <property type="match status" value="1"/>
</dbReference>
<feature type="chain" id="PRO_5044875923" evidence="5">
    <location>
        <begin position="26"/>
        <end position="387"/>
    </location>
</feature>
<keyword evidence="4" id="KW-0325">Glycoprotein</keyword>
<name>A0ABD3DTH7_9LAMI</name>
<dbReference type="PANTHER" id="PTHR22835:SF158">
    <property type="entry name" value="GDSL ESTERASE_LIPASE LIP-4-LIKE ISOFORM X1"/>
    <property type="match status" value="1"/>
</dbReference>
<evidence type="ECO:0000256" key="5">
    <source>
        <dbReference type="SAM" id="SignalP"/>
    </source>
</evidence>